<dbReference type="OrthoDB" id="5148481at2"/>
<evidence type="ECO:0000313" key="1">
    <source>
        <dbReference type="EMBL" id="EEH63488.1"/>
    </source>
</evidence>
<dbReference type="AlphaFoldDB" id="C0W1X2"/>
<reference evidence="1 2" key="1">
    <citation type="submission" date="2009-01" db="EMBL/GenBank/DDBJ databases">
        <authorList>
            <person name="Qin X."/>
            <person name="Bachman B."/>
            <person name="Battles P."/>
            <person name="Bell A."/>
            <person name="Bess C."/>
            <person name="Bickham C."/>
            <person name="Chaboub L."/>
            <person name="Chen D."/>
            <person name="Coyle M."/>
            <person name="Deiros D.R."/>
            <person name="Dinh H."/>
            <person name="Forbes L."/>
            <person name="Fowler G."/>
            <person name="Francisco L."/>
            <person name="Fu Q."/>
            <person name="Gubbala S."/>
            <person name="Hale W."/>
            <person name="Han Y."/>
            <person name="Hemphill L."/>
            <person name="Highlander S.K."/>
            <person name="Hirani K."/>
            <person name="Hogues M."/>
            <person name="Jackson L."/>
            <person name="Jakkamsetti A."/>
            <person name="Javaid M."/>
            <person name="Jiang H."/>
            <person name="Korchina V."/>
            <person name="Kovar C."/>
            <person name="Lara F."/>
            <person name="Lee S."/>
            <person name="Mata R."/>
            <person name="Mathew T."/>
            <person name="Moen C."/>
            <person name="Morales K."/>
            <person name="Munidasa M."/>
            <person name="Nazareth L."/>
            <person name="Ngo R."/>
            <person name="Nguyen L."/>
            <person name="Okwuonu G."/>
            <person name="Ongeri F."/>
            <person name="Patil S."/>
            <person name="Petrosino J."/>
            <person name="Pham C."/>
            <person name="Pham P."/>
            <person name="Pu L.-L."/>
            <person name="Puazo M."/>
            <person name="Raj R."/>
            <person name="Reid J."/>
            <person name="Rouhana J."/>
            <person name="Saada N."/>
            <person name="Shang Y."/>
            <person name="Simmons D."/>
            <person name="Thornton R."/>
            <person name="Warren J."/>
            <person name="Weissenberger G."/>
            <person name="Zhang J."/>
            <person name="Zhang L."/>
            <person name="Zhou C."/>
            <person name="Zhu D."/>
            <person name="Muzny D."/>
            <person name="Worley K."/>
            <person name="Gibbs R."/>
        </authorList>
    </citation>
    <scope>NUCLEOTIDE SEQUENCE [LARGE SCALE GENOMIC DNA]</scope>
    <source>
        <strain evidence="1 2">DSM 15436</strain>
    </source>
</reference>
<comment type="caution">
    <text evidence="1">The sequence shown here is derived from an EMBL/GenBank/DDBJ whole genome shotgun (WGS) entry which is preliminary data.</text>
</comment>
<dbReference type="STRING" id="525245.HMPREF0044_1412"/>
<dbReference type="RefSeq" id="WP_006546270.1">
    <property type="nucleotide sequence ID" value="NZ_DS999540.1"/>
</dbReference>
<dbReference type="HOGENOM" id="CLU_2422076_0_0_11"/>
<accession>C0W1X2</accession>
<protein>
    <submittedName>
        <fullName evidence="1">Uncharacterized protein</fullName>
    </submittedName>
</protein>
<keyword evidence="2" id="KW-1185">Reference proteome</keyword>
<proteinExistence type="predicted"/>
<dbReference type="Proteomes" id="UP000010301">
    <property type="component" value="Unassembled WGS sequence"/>
</dbReference>
<sequence length="94" mass="10436">MSDLQLQVAPPDEDLFNGDGERNHCDWGETVCLETPTYVVVFNMAEGDAEAAKLCARHYALTLAKHVEVHTYSCERSVRDHFSFVGPIGNPQAL</sequence>
<name>C0W1X2_9ACTO</name>
<organism evidence="1 2">
    <name type="scientific">Gleimia coleocanis DSM 15436</name>
    <dbReference type="NCBI Taxonomy" id="525245"/>
    <lineage>
        <taxon>Bacteria</taxon>
        <taxon>Bacillati</taxon>
        <taxon>Actinomycetota</taxon>
        <taxon>Actinomycetes</taxon>
        <taxon>Actinomycetales</taxon>
        <taxon>Actinomycetaceae</taxon>
        <taxon>Gleimia</taxon>
    </lineage>
</organism>
<dbReference type="eggNOG" id="ENOG5031IKJ">
    <property type="taxonomic scope" value="Bacteria"/>
</dbReference>
<dbReference type="EMBL" id="ACFG01000034">
    <property type="protein sequence ID" value="EEH63488.1"/>
    <property type="molecule type" value="Genomic_DNA"/>
</dbReference>
<gene>
    <name evidence="1" type="ORF">HMPREF0044_1412</name>
</gene>
<evidence type="ECO:0000313" key="2">
    <source>
        <dbReference type="Proteomes" id="UP000010301"/>
    </source>
</evidence>